<dbReference type="EMBL" id="CP036349">
    <property type="protein sequence ID" value="QDV75397.1"/>
    <property type="molecule type" value="Genomic_DNA"/>
</dbReference>
<dbReference type="InterPro" id="IPR013424">
    <property type="entry name" value="Ice-binding_C"/>
</dbReference>
<proteinExistence type="predicted"/>
<evidence type="ECO:0000313" key="2">
    <source>
        <dbReference type="EMBL" id="QDV75397.1"/>
    </source>
</evidence>
<organism evidence="2 3">
    <name type="scientific">Botrimarina mediterranea</name>
    <dbReference type="NCBI Taxonomy" id="2528022"/>
    <lineage>
        <taxon>Bacteria</taxon>
        <taxon>Pseudomonadati</taxon>
        <taxon>Planctomycetota</taxon>
        <taxon>Planctomycetia</taxon>
        <taxon>Pirellulales</taxon>
        <taxon>Lacipirellulaceae</taxon>
        <taxon>Botrimarina</taxon>
    </lineage>
</organism>
<dbReference type="Pfam" id="PF24251">
    <property type="entry name" value="DUF7453"/>
    <property type="match status" value="1"/>
</dbReference>
<sequence length="633" mass="65605">MPSLTNYNGSRLLLCVPLLYALPLILVAPAIASDLRTIAVTNQPASGGPAGSRYSRFSTFFRALDTTINAAGQTAFQGEMSTFYGGVTNDDNAAIWSDASGALDILVREGNQAPAAASGAVFGSFGGTVVINDQGRVAFSGGLRIGSGGVTVDNQSGIWTAGPGGLRQVMREGDQAPSSPPGVVFSGLSSAIDNLIFNDAGHTAFYASVRDAGGSVDATNNSGFWLDGPSGLQLLAREGTQAPGLVAGAVFESLSTNGVTGTLNNNGQVAFRAFLRQGEGGVNSYNDAALWTTLDGPVSLLLREGDQAPGLPNGAFFDSFGEPPRLNDSGHILFRGFMRPGFGGVTYDSDEGLYSNRGGQLSLIYQTGDFAPGAPGANFGAFDDYVLNNQSNLAIRGRLQEGVGGVTADDDSALWVEKGQDLQLVAREGSPAPGVSGAIFDSISGLPLLNHRDQVAFSGSLRVGFGGVTENDNDGIWATDSNGVLQLIAREGDSVEVAPGDFRTFTEFRFFSNTGNADGVRSPFSDNGELVFWANLDSFDGVFVSSRVAAAGLAGDYNNDGVVNAADYTVWRDNVGAPAGTLANDAAGGVVGPAQYDVWRDNYGMMVPASAVVPEPATMAILMAGIVTGVRRR</sequence>
<evidence type="ECO:0000259" key="1">
    <source>
        <dbReference type="Pfam" id="PF07589"/>
    </source>
</evidence>
<keyword evidence="3" id="KW-1185">Reference proteome</keyword>
<accession>A0A518KC62</accession>
<name>A0A518KC62_9BACT</name>
<dbReference type="NCBIfam" id="TIGR05002">
    <property type="entry name" value="NxxGxxAF_repeat"/>
    <property type="match status" value="7"/>
</dbReference>
<protein>
    <recommendedName>
        <fullName evidence="1">Ice-binding protein C-terminal domain-containing protein</fullName>
    </recommendedName>
</protein>
<dbReference type="NCBIfam" id="TIGR02595">
    <property type="entry name" value="PEP_CTERM"/>
    <property type="match status" value="1"/>
</dbReference>
<dbReference type="RefSeq" id="WP_145114635.1">
    <property type="nucleotide sequence ID" value="NZ_CP036349.1"/>
</dbReference>
<dbReference type="Proteomes" id="UP000316426">
    <property type="component" value="Chromosome"/>
</dbReference>
<dbReference type="Pfam" id="PF07589">
    <property type="entry name" value="PEP-CTERM"/>
    <property type="match status" value="1"/>
</dbReference>
<dbReference type="AlphaFoldDB" id="A0A518KC62"/>
<evidence type="ECO:0000313" key="3">
    <source>
        <dbReference type="Proteomes" id="UP000316426"/>
    </source>
</evidence>
<feature type="domain" description="Ice-binding protein C-terminal" evidence="1">
    <location>
        <begin position="613"/>
        <end position="633"/>
    </location>
</feature>
<gene>
    <name evidence="2" type="ORF">Spa11_36140</name>
</gene>
<dbReference type="KEGG" id="bmei:Spa11_36140"/>
<dbReference type="InterPro" id="IPR055876">
    <property type="entry name" value="DUF7453"/>
</dbReference>
<reference evidence="2 3" key="1">
    <citation type="submission" date="2019-02" db="EMBL/GenBank/DDBJ databases">
        <title>Deep-cultivation of Planctomycetes and their phenomic and genomic characterization uncovers novel biology.</title>
        <authorList>
            <person name="Wiegand S."/>
            <person name="Jogler M."/>
            <person name="Boedeker C."/>
            <person name="Pinto D."/>
            <person name="Vollmers J."/>
            <person name="Rivas-Marin E."/>
            <person name="Kohn T."/>
            <person name="Peeters S.H."/>
            <person name="Heuer A."/>
            <person name="Rast P."/>
            <person name="Oberbeckmann S."/>
            <person name="Bunk B."/>
            <person name="Jeske O."/>
            <person name="Meyerdierks A."/>
            <person name="Storesund J.E."/>
            <person name="Kallscheuer N."/>
            <person name="Luecker S."/>
            <person name="Lage O.M."/>
            <person name="Pohl T."/>
            <person name="Merkel B.J."/>
            <person name="Hornburger P."/>
            <person name="Mueller R.-W."/>
            <person name="Bruemmer F."/>
            <person name="Labrenz M."/>
            <person name="Spormann A.M."/>
            <person name="Op den Camp H."/>
            <person name="Overmann J."/>
            <person name="Amann R."/>
            <person name="Jetten M.S.M."/>
            <person name="Mascher T."/>
            <person name="Medema M.H."/>
            <person name="Devos D.P."/>
            <person name="Kaster A.-K."/>
            <person name="Ovreas L."/>
            <person name="Rohde M."/>
            <person name="Galperin M.Y."/>
            <person name="Jogler C."/>
        </authorList>
    </citation>
    <scope>NUCLEOTIDE SEQUENCE [LARGE SCALE GENOMIC DNA]</scope>
    <source>
        <strain evidence="2 3">Spa11</strain>
    </source>
</reference>